<proteinExistence type="predicted"/>
<organism evidence="1 2">
    <name type="scientific">Sclerotinia sclerotiorum (strain ATCC 18683 / 1980 / Ss-1)</name>
    <name type="common">White mold</name>
    <name type="synonym">Whetzelinia sclerotiorum</name>
    <dbReference type="NCBI Taxonomy" id="665079"/>
    <lineage>
        <taxon>Eukaryota</taxon>
        <taxon>Fungi</taxon>
        <taxon>Dikarya</taxon>
        <taxon>Ascomycota</taxon>
        <taxon>Pezizomycotina</taxon>
        <taxon>Leotiomycetes</taxon>
        <taxon>Helotiales</taxon>
        <taxon>Sclerotiniaceae</taxon>
        <taxon>Sclerotinia</taxon>
    </lineage>
</organism>
<dbReference type="Proteomes" id="UP000001312">
    <property type="component" value="Unassembled WGS sequence"/>
</dbReference>
<dbReference type="GeneID" id="5493040"/>
<dbReference type="RefSeq" id="XP_001596765.1">
    <property type="nucleotide sequence ID" value="XM_001596715.1"/>
</dbReference>
<evidence type="ECO:0000313" key="1">
    <source>
        <dbReference type="EMBL" id="EDO00128.1"/>
    </source>
</evidence>
<name>A7ECE9_SCLS1</name>
<dbReference type="InParanoid" id="A7ECE9"/>
<accession>A7ECE9</accession>
<protein>
    <submittedName>
        <fullName evidence="1">Uncharacterized protein</fullName>
    </submittedName>
</protein>
<dbReference type="EMBL" id="CH476623">
    <property type="protein sequence ID" value="EDO00128.1"/>
    <property type="molecule type" value="Genomic_DNA"/>
</dbReference>
<dbReference type="KEGG" id="ssl:SS1G_02988"/>
<reference evidence="2" key="1">
    <citation type="journal article" date="2011" name="PLoS Genet.">
        <title>Genomic analysis of the necrotrophic fungal pathogens Sclerotinia sclerotiorum and Botrytis cinerea.</title>
        <authorList>
            <person name="Amselem J."/>
            <person name="Cuomo C.A."/>
            <person name="van Kan J.A."/>
            <person name="Viaud M."/>
            <person name="Benito E.P."/>
            <person name="Couloux A."/>
            <person name="Coutinho P.M."/>
            <person name="de Vries R.P."/>
            <person name="Dyer P.S."/>
            <person name="Fillinger S."/>
            <person name="Fournier E."/>
            <person name="Gout L."/>
            <person name="Hahn M."/>
            <person name="Kohn L."/>
            <person name="Lapalu N."/>
            <person name="Plummer K.M."/>
            <person name="Pradier J.M."/>
            <person name="Quevillon E."/>
            <person name="Sharon A."/>
            <person name="Simon A."/>
            <person name="ten Have A."/>
            <person name="Tudzynski B."/>
            <person name="Tudzynski P."/>
            <person name="Wincker P."/>
            <person name="Andrew M."/>
            <person name="Anthouard V."/>
            <person name="Beever R.E."/>
            <person name="Beffa R."/>
            <person name="Benoit I."/>
            <person name="Bouzid O."/>
            <person name="Brault B."/>
            <person name="Chen Z."/>
            <person name="Choquer M."/>
            <person name="Collemare J."/>
            <person name="Cotton P."/>
            <person name="Danchin E.G."/>
            <person name="Da Silva C."/>
            <person name="Gautier A."/>
            <person name="Giraud C."/>
            <person name="Giraud T."/>
            <person name="Gonzalez C."/>
            <person name="Grossetete S."/>
            <person name="Guldener U."/>
            <person name="Henrissat B."/>
            <person name="Howlett B.J."/>
            <person name="Kodira C."/>
            <person name="Kretschmer M."/>
            <person name="Lappartient A."/>
            <person name="Leroch M."/>
            <person name="Levis C."/>
            <person name="Mauceli E."/>
            <person name="Neuveglise C."/>
            <person name="Oeser B."/>
            <person name="Pearson M."/>
            <person name="Poulain J."/>
            <person name="Poussereau N."/>
            <person name="Quesneville H."/>
            <person name="Rascle C."/>
            <person name="Schumacher J."/>
            <person name="Segurens B."/>
            <person name="Sexton A."/>
            <person name="Silva E."/>
            <person name="Sirven C."/>
            <person name="Soanes D.M."/>
            <person name="Talbot N.J."/>
            <person name="Templeton M."/>
            <person name="Yandava C."/>
            <person name="Yarden O."/>
            <person name="Zeng Q."/>
            <person name="Rollins J.A."/>
            <person name="Lebrun M.H."/>
            <person name="Dickman M."/>
        </authorList>
    </citation>
    <scope>NUCLEOTIDE SEQUENCE [LARGE SCALE GENOMIC DNA]</scope>
    <source>
        <strain evidence="2">ATCC 18683 / 1980 / Ss-1</strain>
    </source>
</reference>
<dbReference type="HOGENOM" id="CLU_3377364_0_0_1"/>
<keyword evidence="2" id="KW-1185">Reference proteome</keyword>
<evidence type="ECO:0000313" key="2">
    <source>
        <dbReference type="Proteomes" id="UP000001312"/>
    </source>
</evidence>
<gene>
    <name evidence="1" type="ORF">SS1G_02988</name>
</gene>
<dbReference type="AlphaFoldDB" id="A7ECE9"/>
<sequence>MGIVLPCDITAQVPEDGFQDICLGAEYLIRCMIK</sequence>